<dbReference type="Pfam" id="PF06522">
    <property type="entry name" value="B12D"/>
    <property type="match status" value="1"/>
</dbReference>
<accession>A0A3S4R5Q5</accession>
<reference evidence="2 3" key="1">
    <citation type="journal article" date="2018" name="Gigascience">
        <title>Genomes of trombidid mites reveal novel predicted allergens and laterally-transferred genes associated with secondary metabolism.</title>
        <authorList>
            <person name="Dong X."/>
            <person name="Chaisiri K."/>
            <person name="Xia D."/>
            <person name="Armstrong S.D."/>
            <person name="Fang Y."/>
            <person name="Donnelly M.J."/>
            <person name="Kadowaki T."/>
            <person name="McGarry J.W."/>
            <person name="Darby A.C."/>
            <person name="Makepeace B.L."/>
        </authorList>
    </citation>
    <scope>NUCLEOTIDE SEQUENCE [LARGE SCALE GENOMIC DNA]</scope>
    <source>
        <strain evidence="2">UoL-WK</strain>
    </source>
</reference>
<organism evidence="2 3">
    <name type="scientific">Dinothrombium tinctorium</name>
    <dbReference type="NCBI Taxonomy" id="1965070"/>
    <lineage>
        <taxon>Eukaryota</taxon>
        <taxon>Metazoa</taxon>
        <taxon>Ecdysozoa</taxon>
        <taxon>Arthropoda</taxon>
        <taxon>Chelicerata</taxon>
        <taxon>Arachnida</taxon>
        <taxon>Acari</taxon>
        <taxon>Acariformes</taxon>
        <taxon>Trombidiformes</taxon>
        <taxon>Prostigmata</taxon>
        <taxon>Anystina</taxon>
        <taxon>Parasitengona</taxon>
        <taxon>Trombidioidea</taxon>
        <taxon>Trombidiidae</taxon>
        <taxon>Dinothrombium</taxon>
    </lineage>
</organism>
<dbReference type="AlphaFoldDB" id="A0A3S4R5Q5"/>
<dbReference type="InterPro" id="IPR010530">
    <property type="entry name" value="B12D"/>
</dbReference>
<gene>
    <name evidence="2" type="ORF">B4U79_03787</name>
</gene>
<evidence type="ECO:0000256" key="1">
    <source>
        <dbReference type="SAM" id="Phobius"/>
    </source>
</evidence>
<protein>
    <submittedName>
        <fullName evidence="2">Cytochrome c oxidase subunit NDUFA4-like protein</fullName>
    </submittedName>
</protein>
<dbReference type="Proteomes" id="UP000285301">
    <property type="component" value="Unassembled WGS sequence"/>
</dbReference>
<comment type="caution">
    <text evidence="2">The sequence shown here is derived from an EMBL/GenBank/DDBJ whole genome shotgun (WGS) entry which is preliminary data.</text>
</comment>
<sequence length="86" mass="10257">MIYGRRSILMQKGAFLKNYSLLPVIGITALGGLFAGFYVMRLALRNPDVSWNKRSNPEPWQEYENKQYKFYSNIDHEKYQHPRPRF</sequence>
<dbReference type="PANTHER" id="PTHR14256">
    <property type="entry name" value="NADH-UBIQUINONE OXIDOREDUCTASE MLRQ SUBUNIT"/>
    <property type="match status" value="1"/>
</dbReference>
<dbReference type="OrthoDB" id="5511684at2759"/>
<dbReference type="STRING" id="1965070.A0A3S4R5Q5"/>
<name>A0A3S4R5Q5_9ACAR</name>
<evidence type="ECO:0000313" key="2">
    <source>
        <dbReference type="EMBL" id="RWS11930.1"/>
    </source>
</evidence>
<keyword evidence="3" id="KW-1185">Reference proteome</keyword>
<proteinExistence type="predicted"/>
<evidence type="ECO:0000313" key="3">
    <source>
        <dbReference type="Proteomes" id="UP000285301"/>
    </source>
</evidence>
<keyword evidence="1" id="KW-0472">Membrane</keyword>
<keyword evidence="1" id="KW-1133">Transmembrane helix</keyword>
<feature type="transmembrane region" description="Helical" evidence="1">
    <location>
        <begin position="21"/>
        <end position="44"/>
    </location>
</feature>
<keyword evidence="1" id="KW-0812">Transmembrane</keyword>
<dbReference type="EMBL" id="NCKU01001519">
    <property type="protein sequence ID" value="RWS11930.1"/>
    <property type="molecule type" value="Genomic_DNA"/>
</dbReference>
<dbReference type="PANTHER" id="PTHR14256:SF1">
    <property type="entry name" value="GEO09626P1"/>
    <property type="match status" value="1"/>
</dbReference>